<organism evidence="1 2">
    <name type="scientific">Pelotomaculum schinkii</name>
    <dbReference type="NCBI Taxonomy" id="78350"/>
    <lineage>
        <taxon>Bacteria</taxon>
        <taxon>Bacillati</taxon>
        <taxon>Bacillota</taxon>
        <taxon>Clostridia</taxon>
        <taxon>Eubacteriales</taxon>
        <taxon>Desulfotomaculaceae</taxon>
        <taxon>Pelotomaculum</taxon>
    </lineage>
</organism>
<protein>
    <submittedName>
        <fullName evidence="1">Uncharacterized protein</fullName>
    </submittedName>
</protein>
<evidence type="ECO:0000313" key="1">
    <source>
        <dbReference type="EMBL" id="TEB05024.1"/>
    </source>
</evidence>
<dbReference type="EMBL" id="QFGA01000003">
    <property type="protein sequence ID" value="TEB05024.1"/>
    <property type="molecule type" value="Genomic_DNA"/>
</dbReference>
<proteinExistence type="predicted"/>
<keyword evidence="2" id="KW-1185">Reference proteome</keyword>
<sequence length="61" mass="6712">MDYYTKCRGPLFHPGGFELTRYAVEYCQFPSGAHLADIGGLCLACKDCRYPDCGFGKGVVI</sequence>
<reference evidence="1 2" key="1">
    <citation type="journal article" date="2018" name="Environ. Microbiol.">
        <title>Novel energy conservation strategies and behaviour of Pelotomaculum schinkii driving syntrophic propionate catabolism.</title>
        <authorList>
            <person name="Hidalgo-Ahumada C.A.P."/>
            <person name="Nobu M.K."/>
            <person name="Narihiro T."/>
            <person name="Tamaki H."/>
            <person name="Liu W.T."/>
            <person name="Kamagata Y."/>
            <person name="Stams A.J.M."/>
            <person name="Imachi H."/>
            <person name="Sousa D.Z."/>
        </authorList>
    </citation>
    <scope>NUCLEOTIDE SEQUENCE [LARGE SCALE GENOMIC DNA]</scope>
    <source>
        <strain evidence="1 2">HH</strain>
    </source>
</reference>
<comment type="caution">
    <text evidence="1">The sequence shown here is derived from an EMBL/GenBank/DDBJ whole genome shotgun (WGS) entry which is preliminary data.</text>
</comment>
<evidence type="ECO:0000313" key="2">
    <source>
        <dbReference type="Proteomes" id="UP000298324"/>
    </source>
</evidence>
<dbReference type="Proteomes" id="UP000298324">
    <property type="component" value="Unassembled WGS sequence"/>
</dbReference>
<accession>A0A4Y7R7S8</accession>
<dbReference type="AlphaFoldDB" id="A0A4Y7R7S8"/>
<gene>
    <name evidence="1" type="ORF">Psch_03787</name>
</gene>
<name>A0A4Y7R7S8_9FIRM</name>